<evidence type="ECO:0000313" key="2">
    <source>
        <dbReference type="Proteomes" id="UP001060336"/>
    </source>
</evidence>
<protein>
    <submittedName>
        <fullName evidence="1">Uncharacterized protein</fullName>
    </submittedName>
</protein>
<organism evidence="1 2">
    <name type="scientific">Nisaea acidiphila</name>
    <dbReference type="NCBI Taxonomy" id="1862145"/>
    <lineage>
        <taxon>Bacteria</taxon>
        <taxon>Pseudomonadati</taxon>
        <taxon>Pseudomonadota</taxon>
        <taxon>Alphaproteobacteria</taxon>
        <taxon>Rhodospirillales</taxon>
        <taxon>Thalassobaculaceae</taxon>
        <taxon>Nisaea</taxon>
    </lineage>
</organism>
<reference evidence="1" key="1">
    <citation type="submission" date="2022-08" db="EMBL/GenBank/DDBJ databases">
        <title>Nisaea acidiphila sp. nov., isolated from a marine algal debris and emended description of the genus Nisaea Urios et al. 2008.</title>
        <authorList>
            <person name="Kwon K."/>
        </authorList>
    </citation>
    <scope>NUCLEOTIDE SEQUENCE</scope>
    <source>
        <strain evidence="1">MEBiC11861</strain>
    </source>
</reference>
<dbReference type="EMBL" id="CP102480">
    <property type="protein sequence ID" value="UUX48367.1"/>
    <property type="molecule type" value="Genomic_DNA"/>
</dbReference>
<accession>A0A9J7AMH5</accession>
<keyword evidence="2" id="KW-1185">Reference proteome</keyword>
<dbReference type="Proteomes" id="UP001060336">
    <property type="component" value="Chromosome"/>
</dbReference>
<dbReference type="AlphaFoldDB" id="A0A9J7AMH5"/>
<gene>
    <name evidence="1" type="ORF">NUH88_13190</name>
</gene>
<dbReference type="RefSeq" id="WP_257766874.1">
    <property type="nucleotide sequence ID" value="NZ_CP102480.1"/>
</dbReference>
<sequence length="180" mass="19621">MKIRPLGEHEHPFEHGVILLGDHADTVEAEAWPIHLDAIRHEELDAVAGDFDIVIPADHLTKAPLLKAGTRAAYLVHELDALERLRVLEEAGELKGPILFAPTPVARLELHRLARPTLKAARPIPLGKALETVDIAEEKGGPGICASLKQTILGKKALYELGEGAALDFGVVDEDDWRKP</sequence>
<evidence type="ECO:0000313" key="1">
    <source>
        <dbReference type="EMBL" id="UUX48367.1"/>
    </source>
</evidence>
<name>A0A9J7AMH5_9PROT</name>
<dbReference type="KEGG" id="naci:NUH88_13190"/>
<proteinExistence type="predicted"/>